<name>A0A6J4R8S4_9ACTN</name>
<evidence type="ECO:0000256" key="1">
    <source>
        <dbReference type="SAM" id="MobiDB-lite"/>
    </source>
</evidence>
<proteinExistence type="predicted"/>
<evidence type="ECO:0008006" key="3">
    <source>
        <dbReference type="Google" id="ProtNLM"/>
    </source>
</evidence>
<reference evidence="2" key="1">
    <citation type="submission" date="2020-02" db="EMBL/GenBank/DDBJ databases">
        <authorList>
            <person name="Meier V. D."/>
        </authorList>
    </citation>
    <scope>NUCLEOTIDE SEQUENCE</scope>
    <source>
        <strain evidence="2">AVDCRST_MAG25</strain>
    </source>
</reference>
<evidence type="ECO:0000313" key="2">
    <source>
        <dbReference type="EMBL" id="CAA9460648.1"/>
    </source>
</evidence>
<feature type="compositionally biased region" description="Low complexity" evidence="1">
    <location>
        <begin position="60"/>
        <end position="77"/>
    </location>
</feature>
<protein>
    <recommendedName>
        <fullName evidence="3">LTD domain-containing protein</fullName>
    </recommendedName>
</protein>
<dbReference type="AlphaFoldDB" id="A0A6J4R8S4"/>
<feature type="region of interest" description="Disordered" evidence="1">
    <location>
        <begin position="53"/>
        <end position="77"/>
    </location>
</feature>
<accession>A0A6J4R8S4</accession>
<dbReference type="EMBL" id="CADCVI010000051">
    <property type="protein sequence ID" value="CAA9460648.1"/>
    <property type="molecule type" value="Genomic_DNA"/>
</dbReference>
<organism evidence="2">
    <name type="scientific">uncultured Rubrobacteraceae bacterium</name>
    <dbReference type="NCBI Taxonomy" id="349277"/>
    <lineage>
        <taxon>Bacteria</taxon>
        <taxon>Bacillati</taxon>
        <taxon>Actinomycetota</taxon>
        <taxon>Rubrobacteria</taxon>
        <taxon>Rubrobacterales</taxon>
        <taxon>Rubrobacteraceae</taxon>
        <taxon>environmental samples</taxon>
    </lineage>
</organism>
<gene>
    <name evidence="2" type="ORF">AVDCRST_MAG25-797</name>
</gene>
<sequence>MGSQPSGGPLERGSEILERLFDVSLRGRVSLLSCSLIAFILLAGCGGGDEEATVVPPPGGTTAAPAAGAPGANAAGGATVEGSAQAESLVDQPFTLNVDQPVPPDFRAAYQRKALIVVEFFKEGEDPLYPQGLEVDDFVNSDLSDLQSEYPEVEFFTYSITDPGEAETSEELEQGQYGTLAAQLDVGFTPFVAMMAPSGEQYAITNLYQGYVERGVLDQALFDLTSIEVASNTSDTDIELEAVELTESGGGIEYFTVTNRGDDRVNLEGFSVRVVDPDTGDVTSDSPGVEVNERTRVGSTKSASIGRVPDAVDADGRQVKGTFEGGEDLQLQPGSTVALLDGGGAVVDTVAV</sequence>